<gene>
    <name evidence="1" type="ORF">ACFQQH_03020</name>
</gene>
<evidence type="ECO:0000313" key="2">
    <source>
        <dbReference type="Proteomes" id="UP001596483"/>
    </source>
</evidence>
<reference evidence="2" key="1">
    <citation type="journal article" date="2019" name="Int. J. Syst. Evol. Microbiol.">
        <title>The Global Catalogue of Microorganisms (GCM) 10K type strain sequencing project: providing services to taxonomists for standard genome sequencing and annotation.</title>
        <authorList>
            <consortium name="The Broad Institute Genomics Platform"/>
            <consortium name="The Broad Institute Genome Sequencing Center for Infectious Disease"/>
            <person name="Wu L."/>
            <person name="Ma J."/>
        </authorList>
    </citation>
    <scope>NUCLEOTIDE SEQUENCE [LARGE SCALE GENOMIC DNA]</scope>
    <source>
        <strain evidence="2">JCM 4738</strain>
    </source>
</reference>
<name>A0ABW2NDL3_9BACL</name>
<organism evidence="1 2">
    <name type="scientific">Bhargavaea changchunensis</name>
    <dbReference type="NCBI Taxonomy" id="2134037"/>
    <lineage>
        <taxon>Bacteria</taxon>
        <taxon>Bacillati</taxon>
        <taxon>Bacillota</taxon>
        <taxon>Bacilli</taxon>
        <taxon>Bacillales</taxon>
        <taxon>Caryophanaceae</taxon>
        <taxon>Bhargavaea</taxon>
    </lineage>
</organism>
<protein>
    <submittedName>
        <fullName evidence="1">Uncharacterized protein</fullName>
    </submittedName>
</protein>
<comment type="caution">
    <text evidence="1">The sequence shown here is derived from an EMBL/GenBank/DDBJ whole genome shotgun (WGS) entry which is preliminary data.</text>
</comment>
<keyword evidence="2" id="KW-1185">Reference proteome</keyword>
<dbReference type="EMBL" id="JBHTCT010000005">
    <property type="protein sequence ID" value="MFC7364136.1"/>
    <property type="molecule type" value="Genomic_DNA"/>
</dbReference>
<proteinExistence type="predicted"/>
<evidence type="ECO:0000313" key="1">
    <source>
        <dbReference type="EMBL" id="MFC7364136.1"/>
    </source>
</evidence>
<sequence>MRRNPILRILMKIGRITEQVSRKKNDQPYNRGEMGEWVNQGDDWEEDWVWIDSDKAKSLYRICYLNIYKRGGGHDCIVAWELDPDADHVQETAYRHIDQAVFIWSRYYRHKGKITLTREVEDEEWEGDAWL</sequence>
<accession>A0ABW2NDL3</accession>
<dbReference type="Proteomes" id="UP001596483">
    <property type="component" value="Unassembled WGS sequence"/>
</dbReference>